<name>Q1ISZ1_KORVE</name>
<keyword evidence="3 7" id="KW-0560">Oxidoreductase</keyword>
<dbReference type="RefSeq" id="WP_011521811.1">
    <property type="nucleotide sequence ID" value="NC_008009.1"/>
</dbReference>
<proteinExistence type="predicted"/>
<dbReference type="GO" id="GO:0005737">
    <property type="term" value="C:cytoplasm"/>
    <property type="evidence" value="ECO:0007669"/>
    <property type="project" value="TreeGrafter"/>
</dbReference>
<feature type="binding site" evidence="5">
    <location>
        <position position="188"/>
    </location>
    <ligand>
        <name>Fe cation</name>
        <dbReference type="ChEBI" id="CHEBI:24875"/>
        <note>catalytic</note>
    </ligand>
</feature>
<dbReference type="EnsemblBacteria" id="ABF40009">
    <property type="protein sequence ID" value="ABF40009"/>
    <property type="gene ID" value="Acid345_1006"/>
</dbReference>
<dbReference type="OrthoDB" id="9796932at2"/>
<keyword evidence="8" id="KW-1185">Reference proteome</keyword>
<sequence length="214" mass="23387">MTHSDLPLWPETRVEIREGAVLLRGFALSVADELLPGIREVASVAEFRNMVTPGGHVMSVAMTNCGRLGWVTDSKGYRYTTEDPSTGKRWPEIPEAFEKLAREAADAAGFSGFAPDACLINRYAVGARMTLHQDRNEQDFGQPIVSVSLGLPATFQFGEVENRRGAQNVAVRHGDVVVWGGTARLAYHGVLALKAGVHEATGEYRFNLTFRRAG</sequence>
<keyword evidence="2 7" id="KW-0223">Dioxygenase</keyword>
<dbReference type="InterPro" id="IPR037151">
    <property type="entry name" value="AlkB-like_sf"/>
</dbReference>
<evidence type="ECO:0000256" key="3">
    <source>
        <dbReference type="ARBA" id="ARBA00023002"/>
    </source>
</evidence>
<feature type="binding site" evidence="5">
    <location>
        <position position="134"/>
    </location>
    <ligand>
        <name>Fe cation</name>
        <dbReference type="ChEBI" id="CHEBI:24875"/>
        <note>catalytic</note>
    </ligand>
</feature>
<dbReference type="eggNOG" id="COG3145">
    <property type="taxonomic scope" value="Bacteria"/>
</dbReference>
<evidence type="ECO:0000259" key="6">
    <source>
        <dbReference type="PROSITE" id="PS51471"/>
    </source>
</evidence>
<accession>Q1ISZ1</accession>
<dbReference type="Proteomes" id="UP000002432">
    <property type="component" value="Chromosome"/>
</dbReference>
<dbReference type="GO" id="GO:0035516">
    <property type="term" value="F:broad specificity oxidative DNA demethylase activity"/>
    <property type="evidence" value="ECO:0007669"/>
    <property type="project" value="TreeGrafter"/>
</dbReference>
<keyword evidence="4 5" id="KW-0408">Iron</keyword>
<gene>
    <name evidence="7" type="ordered locus">Acid345_1006</name>
</gene>
<evidence type="ECO:0000256" key="2">
    <source>
        <dbReference type="ARBA" id="ARBA00022964"/>
    </source>
</evidence>
<organism evidence="7 8">
    <name type="scientific">Koribacter versatilis (strain Ellin345)</name>
    <dbReference type="NCBI Taxonomy" id="204669"/>
    <lineage>
        <taxon>Bacteria</taxon>
        <taxon>Pseudomonadati</taxon>
        <taxon>Acidobacteriota</taxon>
        <taxon>Terriglobia</taxon>
        <taxon>Terriglobales</taxon>
        <taxon>Candidatus Korobacteraceae</taxon>
        <taxon>Candidatus Korobacter</taxon>
    </lineage>
</organism>
<feature type="binding site" evidence="5">
    <location>
        <position position="132"/>
    </location>
    <ligand>
        <name>Fe cation</name>
        <dbReference type="ChEBI" id="CHEBI:24875"/>
        <note>catalytic</note>
    </ligand>
</feature>
<dbReference type="STRING" id="204669.Acid345_1006"/>
<dbReference type="GO" id="GO:0008198">
    <property type="term" value="F:ferrous iron binding"/>
    <property type="evidence" value="ECO:0007669"/>
    <property type="project" value="TreeGrafter"/>
</dbReference>
<evidence type="ECO:0000313" key="7">
    <source>
        <dbReference type="EMBL" id="ABF40009.1"/>
    </source>
</evidence>
<evidence type="ECO:0000256" key="5">
    <source>
        <dbReference type="PIRSR" id="PIRSR604574-2"/>
    </source>
</evidence>
<dbReference type="InterPro" id="IPR027450">
    <property type="entry name" value="AlkB-like"/>
</dbReference>
<dbReference type="EC" id="1.14.11.-" evidence="7"/>
<dbReference type="PROSITE" id="PS51471">
    <property type="entry name" value="FE2OG_OXY"/>
    <property type="match status" value="1"/>
</dbReference>
<dbReference type="InterPro" id="IPR004574">
    <property type="entry name" value="Alkb"/>
</dbReference>
<dbReference type="KEGG" id="aba:Acid345_1006"/>
<keyword evidence="1 5" id="KW-0479">Metal-binding</keyword>
<feature type="domain" description="Fe2OG dioxygenase" evidence="6">
    <location>
        <begin position="114"/>
        <end position="214"/>
    </location>
</feature>
<dbReference type="NCBIfam" id="NF011930">
    <property type="entry name" value="PRK15401.1"/>
    <property type="match status" value="1"/>
</dbReference>
<evidence type="ECO:0000256" key="1">
    <source>
        <dbReference type="ARBA" id="ARBA00022723"/>
    </source>
</evidence>
<dbReference type="GO" id="GO:0035513">
    <property type="term" value="P:oxidative RNA demethylation"/>
    <property type="evidence" value="ECO:0007669"/>
    <property type="project" value="TreeGrafter"/>
</dbReference>
<dbReference type="GO" id="GO:0035515">
    <property type="term" value="F:oxidative RNA demethylase activity"/>
    <property type="evidence" value="ECO:0007669"/>
    <property type="project" value="TreeGrafter"/>
</dbReference>
<dbReference type="SUPFAM" id="SSF51197">
    <property type="entry name" value="Clavaminate synthase-like"/>
    <property type="match status" value="1"/>
</dbReference>
<dbReference type="Gene3D" id="2.60.120.590">
    <property type="entry name" value="Alpha-ketoglutarate-dependent dioxygenase AlkB-like"/>
    <property type="match status" value="1"/>
</dbReference>
<dbReference type="Pfam" id="PF13532">
    <property type="entry name" value="2OG-FeII_Oxy_2"/>
    <property type="match status" value="1"/>
</dbReference>
<dbReference type="PANTHER" id="PTHR16557">
    <property type="entry name" value="ALKYLATED DNA REPAIR PROTEIN ALKB-RELATED"/>
    <property type="match status" value="1"/>
</dbReference>
<protein>
    <submittedName>
        <fullName evidence="7">DNA-N1-methyladenine dioxygenase</fullName>
        <ecNumber evidence="7">1.14.11.-</ecNumber>
    </submittedName>
</protein>
<comment type="cofactor">
    <cofactor evidence="5">
        <name>Fe(2+)</name>
        <dbReference type="ChEBI" id="CHEBI:29033"/>
    </cofactor>
    <text evidence="5">Binds 1 Fe(2+) ion per subunit.</text>
</comment>
<dbReference type="HOGENOM" id="CLU_039677_1_1_0"/>
<reference evidence="7 8" key="1">
    <citation type="journal article" date="2009" name="Appl. Environ. Microbiol.">
        <title>Three genomes from the phylum Acidobacteria provide insight into the lifestyles of these microorganisms in soils.</title>
        <authorList>
            <person name="Ward N.L."/>
            <person name="Challacombe J.F."/>
            <person name="Janssen P.H."/>
            <person name="Henrissat B."/>
            <person name="Coutinho P.M."/>
            <person name="Wu M."/>
            <person name="Xie G."/>
            <person name="Haft D.H."/>
            <person name="Sait M."/>
            <person name="Badger J."/>
            <person name="Barabote R.D."/>
            <person name="Bradley B."/>
            <person name="Brettin T.S."/>
            <person name="Brinkac L.M."/>
            <person name="Bruce D."/>
            <person name="Creasy T."/>
            <person name="Daugherty S.C."/>
            <person name="Davidsen T.M."/>
            <person name="DeBoy R.T."/>
            <person name="Detter J.C."/>
            <person name="Dodson R.J."/>
            <person name="Durkin A.S."/>
            <person name="Ganapathy A."/>
            <person name="Gwinn-Giglio M."/>
            <person name="Han C.S."/>
            <person name="Khouri H."/>
            <person name="Kiss H."/>
            <person name="Kothari S.P."/>
            <person name="Madupu R."/>
            <person name="Nelson K.E."/>
            <person name="Nelson W.C."/>
            <person name="Paulsen I."/>
            <person name="Penn K."/>
            <person name="Ren Q."/>
            <person name="Rosovitz M.J."/>
            <person name="Selengut J.D."/>
            <person name="Shrivastava S."/>
            <person name="Sullivan S.A."/>
            <person name="Tapia R."/>
            <person name="Thompson L.S."/>
            <person name="Watkins K.L."/>
            <person name="Yang Q."/>
            <person name="Yu C."/>
            <person name="Zafar N."/>
            <person name="Zhou L."/>
            <person name="Kuske C.R."/>
        </authorList>
    </citation>
    <scope>NUCLEOTIDE SEQUENCE [LARGE SCALE GENOMIC DNA]</scope>
    <source>
        <strain evidence="7 8">Ellin345</strain>
    </source>
</reference>
<dbReference type="PANTHER" id="PTHR16557:SF2">
    <property type="entry name" value="NUCLEIC ACID DIOXYGENASE ALKBH1"/>
    <property type="match status" value="1"/>
</dbReference>
<evidence type="ECO:0000256" key="4">
    <source>
        <dbReference type="ARBA" id="ARBA00023004"/>
    </source>
</evidence>
<dbReference type="InterPro" id="IPR005123">
    <property type="entry name" value="Oxoglu/Fe-dep_dioxygenase_dom"/>
</dbReference>
<dbReference type="AlphaFoldDB" id="Q1ISZ1"/>
<evidence type="ECO:0000313" key="8">
    <source>
        <dbReference type="Proteomes" id="UP000002432"/>
    </source>
</evidence>
<dbReference type="EMBL" id="CP000360">
    <property type="protein sequence ID" value="ABF40009.1"/>
    <property type="molecule type" value="Genomic_DNA"/>
</dbReference>